<dbReference type="Proteomes" id="UP000255467">
    <property type="component" value="Unassembled WGS sequence"/>
</dbReference>
<dbReference type="Gene3D" id="3.40.50.1820">
    <property type="entry name" value="alpha/beta hydrolase"/>
    <property type="match status" value="1"/>
</dbReference>
<evidence type="ECO:0000256" key="3">
    <source>
        <dbReference type="ARBA" id="ARBA00022801"/>
    </source>
</evidence>
<dbReference type="PANTHER" id="PTHR33630:SF9">
    <property type="entry name" value="CUTINASE 4"/>
    <property type="match status" value="1"/>
</dbReference>
<gene>
    <name evidence="6" type="ORF">NCTC1934_04848</name>
</gene>
<feature type="region of interest" description="Disordered" evidence="5">
    <location>
        <begin position="465"/>
        <end position="603"/>
    </location>
</feature>
<accession>A0A379JGH1</accession>
<evidence type="ECO:0000256" key="1">
    <source>
        <dbReference type="ARBA" id="ARBA00007534"/>
    </source>
</evidence>
<dbReference type="GO" id="GO:0052689">
    <property type="term" value="F:carboxylic ester hydrolase activity"/>
    <property type="evidence" value="ECO:0007669"/>
    <property type="project" value="UniProtKB-KW"/>
</dbReference>
<keyword evidence="4" id="KW-1015">Disulfide bond</keyword>
<dbReference type="SMART" id="SM01110">
    <property type="entry name" value="Cutinase"/>
    <property type="match status" value="1"/>
</dbReference>
<dbReference type="EMBL" id="UGRY01000003">
    <property type="protein sequence ID" value="SUD47534.1"/>
    <property type="molecule type" value="Genomic_DNA"/>
</dbReference>
<evidence type="ECO:0000313" key="7">
    <source>
        <dbReference type="Proteomes" id="UP000255467"/>
    </source>
</evidence>
<dbReference type="Pfam" id="PF01083">
    <property type="entry name" value="Cutinase"/>
    <property type="match status" value="1"/>
</dbReference>
<evidence type="ECO:0000313" key="6">
    <source>
        <dbReference type="EMBL" id="SUD47534.1"/>
    </source>
</evidence>
<dbReference type="InterPro" id="IPR029058">
    <property type="entry name" value="AB_hydrolase_fold"/>
</dbReference>
<dbReference type="InterPro" id="IPR000675">
    <property type="entry name" value="Cutinase/axe"/>
</dbReference>
<protein>
    <submittedName>
        <fullName evidence="6">Ribonucleases G and E</fullName>
    </submittedName>
</protein>
<sequence length="603" mass="61892">MLIGTGMGIKGMAFGDFFVRHRTASAAAALTTLGVAAAAAVIWAPESEQPVVDTQLRSSVTECHDMVTISVAGRGDTPKEGTTALLVDANGNPLPAALSGDHKSEWLDPVVNAPSDDVGQGSYAAVYIAYPANMATYEDAVNTGVANTEQVMGEISAACPDTKFSIVGYSEGADVVRRVAMKIGNEESGVNPDDVLGVVILADSGRQAGEGPFIGAEDPFSNPDGFDRKYQNGANPISGQGALPGTSGDFGKLNGKIASFCSEGDLTCAAPQNISLLQLVVNVGRQVNADQLEREGLTPATGQDVAVVLGRIAMTAFSDIASQPNWMASDETFLDVLLRVSDPAYKPGAHRAPAQAENVAAEGLSPLAYLPQKIFNEIVGLIVTNQNTIPVILSDPYNLTLGPNGSGHHFDYWRDAKPEDGKELTSAEYAAAWLTELAKKAQAGEPVERKAEPLPAVQGYTNSVQAAASKTTSTTTATSSTTGTTVSKSGATSSTTAPSTTPAESSTTSPESTTTTPESTTTAPESTTTSPESSTTSPESSTTAPSTSVAPSTTAITSAESTTANAPIAKESEVPTTVPSSTTTAPSSSTTTTTTTPSVTPTP</sequence>
<name>A0A379JGH1_9NOCA</name>
<evidence type="ECO:0000256" key="2">
    <source>
        <dbReference type="ARBA" id="ARBA00022487"/>
    </source>
</evidence>
<dbReference type="STRING" id="1406858.GCA_000710895_00488"/>
<reference evidence="6 7" key="1">
    <citation type="submission" date="2018-06" db="EMBL/GenBank/DDBJ databases">
        <authorList>
            <consortium name="Pathogen Informatics"/>
            <person name="Doyle S."/>
        </authorList>
    </citation>
    <scope>NUCLEOTIDE SEQUENCE [LARGE SCALE GENOMIC DNA]</scope>
    <source>
        <strain evidence="6 7">NCTC1934</strain>
    </source>
</reference>
<organism evidence="6 7">
    <name type="scientific">Nocardia otitidiscaviarum</name>
    <dbReference type="NCBI Taxonomy" id="1823"/>
    <lineage>
        <taxon>Bacteria</taxon>
        <taxon>Bacillati</taxon>
        <taxon>Actinomycetota</taxon>
        <taxon>Actinomycetes</taxon>
        <taxon>Mycobacteriales</taxon>
        <taxon>Nocardiaceae</taxon>
        <taxon>Nocardia</taxon>
    </lineage>
</organism>
<evidence type="ECO:0000256" key="5">
    <source>
        <dbReference type="SAM" id="MobiDB-lite"/>
    </source>
</evidence>
<evidence type="ECO:0000256" key="4">
    <source>
        <dbReference type="ARBA" id="ARBA00023157"/>
    </source>
</evidence>
<feature type="compositionally biased region" description="Low complexity" evidence="5">
    <location>
        <begin position="466"/>
        <end position="566"/>
    </location>
</feature>
<dbReference type="PANTHER" id="PTHR33630">
    <property type="entry name" value="CUTINASE RV1984C-RELATED-RELATED"/>
    <property type="match status" value="1"/>
</dbReference>
<dbReference type="SUPFAM" id="SSF53474">
    <property type="entry name" value="alpha/beta-Hydrolases"/>
    <property type="match status" value="1"/>
</dbReference>
<feature type="compositionally biased region" description="Low complexity" evidence="5">
    <location>
        <begin position="574"/>
        <end position="603"/>
    </location>
</feature>
<comment type="similarity">
    <text evidence="1">Belongs to the cutinase family.</text>
</comment>
<keyword evidence="2" id="KW-0719">Serine esterase</keyword>
<dbReference type="AlphaFoldDB" id="A0A379JGH1"/>
<keyword evidence="3" id="KW-0378">Hydrolase</keyword>
<proteinExistence type="inferred from homology"/>
<keyword evidence="7" id="KW-1185">Reference proteome</keyword>